<keyword evidence="4 5" id="KW-0378">Hydrolase</keyword>
<gene>
    <name evidence="5 7" type="primary">bioH</name>
    <name evidence="7" type="ORF">Rifp1Sym_ab00350</name>
</gene>
<dbReference type="PANTHER" id="PTHR43433">
    <property type="entry name" value="HYDROLASE, ALPHA/BETA FOLD FAMILY PROTEIN"/>
    <property type="match status" value="1"/>
</dbReference>
<reference evidence="7" key="1">
    <citation type="journal article" date="2011" name="ISME J.">
        <title>The endosymbionts of the deep-sea tubeworms Riftia pachyptila and Tevnia jerichonana share an identical physiology as revealed by proteogenomic analyses.</title>
        <authorList>
            <person name="Gardebrecht A."/>
            <person name="Markert S."/>
            <person name="Felbeck H."/>
            <person name="Thuermer A."/>
            <person name="Albrecht D."/>
            <person name="Wollherr A."/>
            <person name="Kabisch J."/>
            <person name="Lehmann R."/>
            <person name="Daniel R."/>
            <person name="Liesegang H."/>
            <person name="Hecker M."/>
            <person name="Sievert S.M."/>
            <person name="Schweder T."/>
        </authorList>
    </citation>
    <scope>NUCLEOTIDE SEQUENCE [LARGE SCALE GENOMIC DNA]</scope>
</reference>
<evidence type="ECO:0000256" key="5">
    <source>
        <dbReference type="HAMAP-Rule" id="MF_01260"/>
    </source>
</evidence>
<dbReference type="PANTHER" id="PTHR43433:SF5">
    <property type="entry name" value="AB HYDROLASE-1 DOMAIN-CONTAINING PROTEIN"/>
    <property type="match status" value="1"/>
</dbReference>
<dbReference type="HAMAP" id="MF_01260">
    <property type="entry name" value="Carboxylester"/>
    <property type="match status" value="1"/>
</dbReference>
<name>G2D996_9GAMM</name>
<evidence type="ECO:0000313" key="8">
    <source>
        <dbReference type="Proteomes" id="UP000004491"/>
    </source>
</evidence>
<comment type="catalytic activity">
    <reaction evidence="5">
        <text>6-carboxyhexanoyl-[ACP] methyl ester + H2O = 6-carboxyhexanoyl-[ACP] + methanol + H(+)</text>
        <dbReference type="Rhea" id="RHEA:42700"/>
        <dbReference type="Rhea" id="RHEA-COMP:9955"/>
        <dbReference type="Rhea" id="RHEA-COMP:10186"/>
        <dbReference type="ChEBI" id="CHEBI:15377"/>
        <dbReference type="ChEBI" id="CHEBI:15378"/>
        <dbReference type="ChEBI" id="CHEBI:17790"/>
        <dbReference type="ChEBI" id="CHEBI:78846"/>
        <dbReference type="ChEBI" id="CHEBI:82735"/>
        <dbReference type="EC" id="3.1.1.85"/>
    </reaction>
</comment>
<evidence type="ECO:0000256" key="4">
    <source>
        <dbReference type="ARBA" id="ARBA00022801"/>
    </source>
</evidence>
<evidence type="ECO:0000259" key="6">
    <source>
        <dbReference type="Pfam" id="PF00561"/>
    </source>
</evidence>
<dbReference type="InterPro" id="IPR029058">
    <property type="entry name" value="AB_hydrolase_fold"/>
</dbReference>
<comment type="function">
    <text evidence="5">The physiological role of BioH is to remove the methyl group introduced by BioC when the pimeloyl moiety is complete. It allows to synthesize pimeloyl-ACP via the fatty acid synthetic pathway through the hydrolysis of the ester bonds of pimeloyl-ACP esters.</text>
</comment>
<comment type="caution">
    <text evidence="7">The sequence shown here is derived from an EMBL/GenBank/DDBJ whole genome shotgun (WGS) entry which is preliminary data.</text>
</comment>
<dbReference type="InterPro" id="IPR050471">
    <property type="entry name" value="AB_hydrolase"/>
</dbReference>
<feature type="active site" description="Nucleophile" evidence="5">
    <location>
        <position position="81"/>
    </location>
</feature>
<comment type="pathway">
    <text evidence="5">Cofactor biosynthesis; biotin biosynthesis.</text>
</comment>
<feature type="binding site" evidence="5">
    <location>
        <begin position="143"/>
        <end position="147"/>
    </location>
    <ligand>
        <name>substrate</name>
    </ligand>
</feature>
<keyword evidence="3 5" id="KW-0093">Biotin biosynthesis</keyword>
<dbReference type="InterPro" id="IPR010076">
    <property type="entry name" value="BioH"/>
</dbReference>
<feature type="active site" evidence="5">
    <location>
        <position position="207"/>
    </location>
</feature>
<evidence type="ECO:0000256" key="3">
    <source>
        <dbReference type="ARBA" id="ARBA00022756"/>
    </source>
</evidence>
<sequence>MMRLHVEQLGSGPDLLLLHGWGMNRAVWSGFAERLAVSYRVSLVDLPGHGQSPWGGRSALADWVDAVLAVAPLRAIWCGWSLGGQLALRAALDAPERVVSLLGIAATPRFAAAEAWPCAMEPRTLDQFIANLQRDHRKTLERFLALQVRGSEASREQLRLLRSRLAELPDPHPEALQAGLALLKSVDLRAELAALEVPNGWLFGERDTLVPEAAAQGLAELQPGAAVGVIPGAAHAPFLSHPDATLGLLQALLKAAR</sequence>
<dbReference type="AlphaFoldDB" id="G2D996"/>
<dbReference type="SUPFAM" id="SSF53474">
    <property type="entry name" value="alpha/beta-Hydrolases"/>
    <property type="match status" value="1"/>
</dbReference>
<dbReference type="Gene3D" id="3.40.50.1820">
    <property type="entry name" value="alpha/beta hydrolase"/>
    <property type="match status" value="1"/>
</dbReference>
<dbReference type="GO" id="GO:0090499">
    <property type="term" value="F:pimelyl-[acyl-carrier protein] methyl ester esterase activity"/>
    <property type="evidence" value="ECO:0007669"/>
    <property type="project" value="UniProtKB-EC"/>
</dbReference>
<evidence type="ECO:0000256" key="2">
    <source>
        <dbReference type="ARBA" id="ARBA00022490"/>
    </source>
</evidence>
<comment type="subcellular location">
    <subcellularLocation>
        <location evidence="5">Cytoplasm</location>
    </subcellularLocation>
</comment>
<dbReference type="UniPathway" id="UPA00078"/>
<dbReference type="NCBIfam" id="TIGR01738">
    <property type="entry name" value="bioH"/>
    <property type="match status" value="1"/>
</dbReference>
<dbReference type="InterPro" id="IPR000073">
    <property type="entry name" value="AB_hydrolase_1"/>
</dbReference>
<feature type="binding site" evidence="5">
    <location>
        <begin position="81"/>
        <end position="82"/>
    </location>
    <ligand>
        <name>substrate</name>
    </ligand>
</feature>
<keyword evidence="1 5" id="KW-0719">Serine esterase</keyword>
<dbReference type="EMBL" id="AFOC01000002">
    <property type="protein sequence ID" value="EGV52809.1"/>
    <property type="molecule type" value="Genomic_DNA"/>
</dbReference>
<feature type="binding site" evidence="5">
    <location>
        <position position="235"/>
    </location>
    <ligand>
        <name>substrate</name>
    </ligand>
</feature>
<feature type="domain" description="AB hydrolase-1" evidence="6">
    <location>
        <begin position="15"/>
        <end position="242"/>
    </location>
</feature>
<proteinExistence type="inferred from homology"/>
<dbReference type="GO" id="GO:0009102">
    <property type="term" value="P:biotin biosynthetic process"/>
    <property type="evidence" value="ECO:0007669"/>
    <property type="project" value="UniProtKB-UniRule"/>
</dbReference>
<comment type="subunit">
    <text evidence="5">Monomer.</text>
</comment>
<feature type="active site" evidence="5">
    <location>
        <position position="235"/>
    </location>
</feature>
<protein>
    <recommendedName>
        <fullName evidence="5">Pimeloyl-[acyl-carrier protein] methyl ester esterase</fullName>
        <ecNumber evidence="5">3.1.1.85</ecNumber>
    </recommendedName>
    <alternativeName>
        <fullName evidence="5">Biotin synthesis protein BioH</fullName>
    </alternativeName>
    <alternativeName>
        <fullName evidence="5">Carboxylesterase BioH</fullName>
    </alternativeName>
</protein>
<keyword evidence="2 5" id="KW-0963">Cytoplasm</keyword>
<dbReference type="PATRIC" id="fig|1048808.3.peg.122"/>
<keyword evidence="8" id="KW-1185">Reference proteome</keyword>
<evidence type="ECO:0000313" key="7">
    <source>
        <dbReference type="EMBL" id="EGV52809.1"/>
    </source>
</evidence>
<accession>G2D996</accession>
<organism evidence="7 8">
    <name type="scientific">endosymbiont of Riftia pachyptila</name>
    <name type="common">vent Ph05</name>
    <dbReference type="NCBI Taxonomy" id="1048808"/>
    <lineage>
        <taxon>Bacteria</taxon>
        <taxon>Pseudomonadati</taxon>
        <taxon>Pseudomonadota</taxon>
        <taxon>Gammaproteobacteria</taxon>
        <taxon>sulfur-oxidizing symbionts</taxon>
    </lineage>
</organism>
<evidence type="ECO:0000256" key="1">
    <source>
        <dbReference type="ARBA" id="ARBA00022487"/>
    </source>
</evidence>
<dbReference type="GO" id="GO:0005737">
    <property type="term" value="C:cytoplasm"/>
    <property type="evidence" value="ECO:0007669"/>
    <property type="project" value="UniProtKB-SubCell"/>
</dbReference>
<comment type="similarity">
    <text evidence="5">Belongs to the AB hydrolase superfamily. Carboxylesterase BioH family.</text>
</comment>
<dbReference type="Pfam" id="PF00561">
    <property type="entry name" value="Abhydrolase_1"/>
    <property type="match status" value="1"/>
</dbReference>
<dbReference type="EC" id="3.1.1.85" evidence="5"/>
<dbReference type="Proteomes" id="UP000004491">
    <property type="component" value="Unassembled WGS sequence"/>
</dbReference>
<feature type="binding site" evidence="5">
    <location>
        <position position="21"/>
    </location>
    <ligand>
        <name>substrate</name>
    </ligand>
</feature>